<proteinExistence type="predicted"/>
<sequence>MTSSDLQARLDAYYLRALADAKTGFEPHFDVLSAPFLLSVSDDYLDAAVRIMFIGKETNGWYGKLGAYYQSEDSLEKIKLRYADQFKRGTSGSPFLRRTKAVAGELAGGKRTAICWNNLMKMDWDQGKSGSRNSLKHSKELFDFSVATVRFEIEVLKPDLIILGCGSSYDSAVHAILPNRVTQYKVPRRLWHFQSNGIECFRTYHPGARQTPATGPIEVYYDDIVGRAKARFAKQLAQGNLQDYLPARAA</sequence>
<evidence type="ECO:0000313" key="2">
    <source>
        <dbReference type="Proteomes" id="UP000234341"/>
    </source>
</evidence>
<dbReference type="Proteomes" id="UP000234341">
    <property type="component" value="Unassembled WGS sequence"/>
</dbReference>
<dbReference type="OrthoDB" id="307997at2"/>
<reference evidence="1 2" key="1">
    <citation type="submission" date="2017-12" db="EMBL/GenBank/DDBJ databases">
        <title>Genome sequence of the active heterotrophic nitrifier-denitrifier, Cupriavidus pauculus UM1.</title>
        <authorList>
            <person name="Putonti C."/>
            <person name="Castignetti D."/>
        </authorList>
    </citation>
    <scope>NUCLEOTIDE SEQUENCE [LARGE SCALE GENOMIC DNA]</scope>
    <source>
        <strain evidence="1 2">UM1</strain>
    </source>
</reference>
<evidence type="ECO:0008006" key="3">
    <source>
        <dbReference type="Google" id="ProtNLM"/>
    </source>
</evidence>
<organism evidence="1 2">
    <name type="scientific">Cupriavidus pauculus</name>
    <dbReference type="NCBI Taxonomy" id="82633"/>
    <lineage>
        <taxon>Bacteria</taxon>
        <taxon>Pseudomonadati</taxon>
        <taxon>Pseudomonadota</taxon>
        <taxon>Betaproteobacteria</taxon>
        <taxon>Burkholderiales</taxon>
        <taxon>Burkholderiaceae</taxon>
        <taxon>Cupriavidus</taxon>
    </lineage>
</organism>
<dbReference type="RefSeq" id="WP_101685522.1">
    <property type="nucleotide sequence ID" value="NZ_PJRP01000027.1"/>
</dbReference>
<gene>
    <name evidence="1" type="ORF">CYJ10_32275</name>
</gene>
<dbReference type="EMBL" id="PJRP01000027">
    <property type="protein sequence ID" value="PLP96500.1"/>
    <property type="molecule type" value="Genomic_DNA"/>
</dbReference>
<dbReference type="AlphaFoldDB" id="A0A2N5C2U0"/>
<comment type="caution">
    <text evidence="1">The sequence shown here is derived from an EMBL/GenBank/DDBJ whole genome shotgun (WGS) entry which is preliminary data.</text>
</comment>
<name>A0A2N5C2U0_9BURK</name>
<protein>
    <recommendedName>
        <fullName evidence="3">Uracil-DNA glycosylase-like domain-containing protein</fullName>
    </recommendedName>
</protein>
<accession>A0A2N5C2U0</accession>
<evidence type="ECO:0000313" key="1">
    <source>
        <dbReference type="EMBL" id="PLP96500.1"/>
    </source>
</evidence>